<reference evidence="1" key="1">
    <citation type="submission" date="2020-07" db="EMBL/GenBank/DDBJ databases">
        <title>Huge and variable diversity of episymbiotic CPR bacteria and DPANN archaea in groundwater ecosystems.</title>
        <authorList>
            <person name="He C.Y."/>
            <person name="Keren R."/>
            <person name="Whittaker M."/>
            <person name="Farag I.F."/>
            <person name="Doudna J."/>
            <person name="Cate J.H.D."/>
            <person name="Banfield J.F."/>
        </authorList>
    </citation>
    <scope>NUCLEOTIDE SEQUENCE</scope>
    <source>
        <strain evidence="1">NC_groundwater_580_Pr5_B-0.1um_64_19</strain>
    </source>
</reference>
<dbReference type="Gene3D" id="3.30.450.40">
    <property type="match status" value="1"/>
</dbReference>
<sequence length="179" mass="18485">MATPVLAFAQLANECEAEGLATKNAEKIGAELAKTFNVQADEVAVLKVDKQSLAFAYPTKLGHVGSIPINASSSIAGRTATTKRAEIINNFAQTKHASVFESVDLGAKPKGGAPGEKVDKHAHVIQKLMSVPVVTAAGVVGVIQISRKGTSAPAAGPDFSPADLQRLVTIATALGKVFK</sequence>
<protein>
    <submittedName>
        <fullName evidence="1">GAF domain-containing protein</fullName>
    </submittedName>
</protein>
<dbReference type="SUPFAM" id="SSF55781">
    <property type="entry name" value="GAF domain-like"/>
    <property type="match status" value="1"/>
</dbReference>
<dbReference type="AlphaFoldDB" id="A0A932ENS7"/>
<dbReference type="Proteomes" id="UP000779809">
    <property type="component" value="Unassembled WGS sequence"/>
</dbReference>
<organism evidence="1 2">
    <name type="scientific">Candidatus Korobacter versatilis</name>
    <dbReference type="NCBI Taxonomy" id="658062"/>
    <lineage>
        <taxon>Bacteria</taxon>
        <taxon>Pseudomonadati</taxon>
        <taxon>Acidobacteriota</taxon>
        <taxon>Terriglobia</taxon>
        <taxon>Terriglobales</taxon>
        <taxon>Candidatus Korobacteraceae</taxon>
        <taxon>Candidatus Korobacter</taxon>
    </lineage>
</organism>
<proteinExistence type="predicted"/>
<accession>A0A932ENS7</accession>
<dbReference type="EMBL" id="JACPNR010000004">
    <property type="protein sequence ID" value="MBI2677622.1"/>
    <property type="molecule type" value="Genomic_DNA"/>
</dbReference>
<evidence type="ECO:0000313" key="1">
    <source>
        <dbReference type="EMBL" id="MBI2677622.1"/>
    </source>
</evidence>
<comment type="caution">
    <text evidence="1">The sequence shown here is derived from an EMBL/GenBank/DDBJ whole genome shotgun (WGS) entry which is preliminary data.</text>
</comment>
<gene>
    <name evidence="1" type="ORF">HYX28_02455</name>
</gene>
<name>A0A932ENS7_9BACT</name>
<evidence type="ECO:0000313" key="2">
    <source>
        <dbReference type="Proteomes" id="UP000779809"/>
    </source>
</evidence>
<dbReference type="InterPro" id="IPR029016">
    <property type="entry name" value="GAF-like_dom_sf"/>
</dbReference>